<dbReference type="PANTHER" id="PTHR13610:SF11">
    <property type="entry name" value="METHYLTRANSFERASE DOMAIN-CONTAINING PROTEIN"/>
    <property type="match status" value="1"/>
</dbReference>
<accession>A4RYW0</accession>
<dbReference type="GO" id="GO:1905706">
    <property type="term" value="P:regulation of mitochondrial ATP synthesis coupled proton transport"/>
    <property type="evidence" value="ECO:0007669"/>
    <property type="project" value="TreeGrafter"/>
</dbReference>
<reference evidence="7 8" key="1">
    <citation type="journal article" date="2007" name="Proc. Natl. Acad. Sci. U.S.A.">
        <title>The tiny eukaryote Ostreococcus provides genomic insights into the paradox of plankton speciation.</title>
        <authorList>
            <person name="Palenik B."/>
            <person name="Grimwood J."/>
            <person name="Aerts A."/>
            <person name="Rouze P."/>
            <person name="Salamov A."/>
            <person name="Putnam N."/>
            <person name="Dupont C."/>
            <person name="Jorgensen R."/>
            <person name="Derelle E."/>
            <person name="Rombauts S."/>
            <person name="Zhou K."/>
            <person name="Otillar R."/>
            <person name="Merchant S.S."/>
            <person name="Podell S."/>
            <person name="Gaasterland T."/>
            <person name="Napoli C."/>
            <person name="Gendler K."/>
            <person name="Manuell A."/>
            <person name="Tai V."/>
            <person name="Vallon O."/>
            <person name="Piganeau G."/>
            <person name="Jancek S."/>
            <person name="Heijde M."/>
            <person name="Jabbari K."/>
            <person name="Bowler C."/>
            <person name="Lohr M."/>
            <person name="Robbens S."/>
            <person name="Werner G."/>
            <person name="Dubchak I."/>
            <person name="Pazour G.J."/>
            <person name="Ren Q."/>
            <person name="Paulsen I."/>
            <person name="Delwiche C."/>
            <person name="Schmutz J."/>
            <person name="Rokhsar D."/>
            <person name="Van de Peer Y."/>
            <person name="Moreau H."/>
            <person name="Grigoriev I.V."/>
        </authorList>
    </citation>
    <scope>NUCLEOTIDE SEQUENCE [LARGE SCALE GENOMIC DNA]</scope>
    <source>
        <strain evidence="7 8">CCE9901</strain>
    </source>
</reference>
<dbReference type="RefSeq" id="XP_001418462.1">
    <property type="nucleotide sequence ID" value="XM_001418425.1"/>
</dbReference>
<feature type="domain" description="Methyltransferase" evidence="6">
    <location>
        <begin position="45"/>
        <end position="136"/>
    </location>
</feature>
<dbReference type="EMBL" id="CP000586">
    <property type="protein sequence ID" value="ABO96755.1"/>
    <property type="molecule type" value="Genomic_DNA"/>
</dbReference>
<keyword evidence="8" id="KW-1185">Reference proteome</keyword>
<protein>
    <recommendedName>
        <fullName evidence="6">Methyltransferase domain-containing protein</fullName>
    </recommendedName>
</protein>
<keyword evidence="2" id="KW-0489">Methyltransferase</keyword>
<evidence type="ECO:0000256" key="2">
    <source>
        <dbReference type="ARBA" id="ARBA00022603"/>
    </source>
</evidence>
<dbReference type="Pfam" id="PF13649">
    <property type="entry name" value="Methyltransf_25"/>
    <property type="match status" value="1"/>
</dbReference>
<dbReference type="Gene3D" id="3.40.50.150">
    <property type="entry name" value="Vaccinia Virus protein VP39"/>
    <property type="match status" value="1"/>
</dbReference>
<evidence type="ECO:0000313" key="8">
    <source>
        <dbReference type="Proteomes" id="UP000001568"/>
    </source>
</evidence>
<dbReference type="Proteomes" id="UP000001568">
    <property type="component" value="Chromosome 6"/>
</dbReference>
<evidence type="ECO:0000256" key="3">
    <source>
        <dbReference type="ARBA" id="ARBA00022679"/>
    </source>
</evidence>
<dbReference type="CDD" id="cd02440">
    <property type="entry name" value="AdoMet_MTases"/>
    <property type="match status" value="1"/>
</dbReference>
<dbReference type="GO" id="GO:0016279">
    <property type="term" value="F:protein-lysine N-methyltransferase activity"/>
    <property type="evidence" value="ECO:0007669"/>
    <property type="project" value="InterPro"/>
</dbReference>
<dbReference type="HOGENOM" id="CLU_068443_2_1_1"/>
<dbReference type="OrthoDB" id="66144at2759"/>
<name>A4RYW0_OSTLU</name>
<dbReference type="Gramene" id="ABO96755">
    <property type="protein sequence ID" value="ABO96755"/>
    <property type="gene ID" value="OSTLU_92891"/>
</dbReference>
<gene>
    <name evidence="7" type="ORF">OSTLU_92891</name>
</gene>
<evidence type="ECO:0000256" key="4">
    <source>
        <dbReference type="ARBA" id="ARBA00022691"/>
    </source>
</evidence>
<evidence type="ECO:0000259" key="6">
    <source>
        <dbReference type="Pfam" id="PF13649"/>
    </source>
</evidence>
<dbReference type="InterPro" id="IPR026170">
    <property type="entry name" value="FAM173A/B"/>
</dbReference>
<dbReference type="STRING" id="436017.A4RYW0"/>
<dbReference type="PANTHER" id="PTHR13610">
    <property type="entry name" value="METHYLTRANSFERASE DOMAIN-CONTAINING PROTEIN"/>
    <property type="match status" value="1"/>
</dbReference>
<keyword evidence="4" id="KW-0949">S-adenosyl-L-methionine</keyword>
<comment type="similarity">
    <text evidence="1">Belongs to the ANT/ATPSC lysine N-methyltransferase family.</text>
</comment>
<organism evidence="7 8">
    <name type="scientific">Ostreococcus lucimarinus (strain CCE9901)</name>
    <dbReference type="NCBI Taxonomy" id="436017"/>
    <lineage>
        <taxon>Eukaryota</taxon>
        <taxon>Viridiplantae</taxon>
        <taxon>Chlorophyta</taxon>
        <taxon>Mamiellophyceae</taxon>
        <taxon>Mamiellales</taxon>
        <taxon>Bathycoccaceae</taxon>
        <taxon>Ostreococcus</taxon>
    </lineage>
</organism>
<evidence type="ECO:0000256" key="5">
    <source>
        <dbReference type="SAM" id="MobiDB-lite"/>
    </source>
</evidence>
<dbReference type="eggNOG" id="ENOG502S237">
    <property type="taxonomic scope" value="Eukaryota"/>
</dbReference>
<keyword evidence="3" id="KW-0808">Transferase</keyword>
<dbReference type="KEGG" id="olu:OSTLU_92891"/>
<feature type="compositionally biased region" description="Basic and acidic residues" evidence="5">
    <location>
        <begin position="1"/>
        <end position="13"/>
    </location>
</feature>
<dbReference type="SUPFAM" id="SSF53335">
    <property type="entry name" value="S-adenosyl-L-methionine-dependent methyltransferases"/>
    <property type="match status" value="1"/>
</dbReference>
<dbReference type="InterPro" id="IPR041698">
    <property type="entry name" value="Methyltransf_25"/>
</dbReference>
<dbReference type="OMA" id="VVSFCWP"/>
<dbReference type="AlphaFoldDB" id="A4RYW0"/>
<dbReference type="GO" id="GO:0005739">
    <property type="term" value="C:mitochondrion"/>
    <property type="evidence" value="ECO:0007669"/>
    <property type="project" value="TreeGrafter"/>
</dbReference>
<dbReference type="GO" id="GO:0032259">
    <property type="term" value="P:methylation"/>
    <property type="evidence" value="ECO:0007669"/>
    <property type="project" value="UniProtKB-KW"/>
</dbReference>
<dbReference type="GeneID" id="5002385"/>
<proteinExistence type="inferred from homology"/>
<evidence type="ECO:0000313" key="7">
    <source>
        <dbReference type="EMBL" id="ABO96755.1"/>
    </source>
</evidence>
<evidence type="ECO:0000256" key="1">
    <source>
        <dbReference type="ARBA" id="ARBA00010633"/>
    </source>
</evidence>
<sequence length="186" mass="20062">MTDATTARRRERMDEPDDLGPISATPDLMVTRALAFADVSPDDIVYDLGCNDGRVCVAAALERGARSVGIEIDPGACAVARERAARANALLKKDLVRVEEASAFDASASEATVVFSYLLPKGNAKLGAKLLKELKPGSRVVTYLFKMPEETWGEKLTRVESFASSRERAAGGVDSSAFNKLYLYVV</sequence>
<feature type="region of interest" description="Disordered" evidence="5">
    <location>
        <begin position="1"/>
        <end position="24"/>
    </location>
</feature>
<dbReference type="InterPro" id="IPR029063">
    <property type="entry name" value="SAM-dependent_MTases_sf"/>
</dbReference>